<dbReference type="InterPro" id="IPR009567">
    <property type="entry name" value="SARAF"/>
</dbReference>
<dbReference type="InParanoid" id="A0A3Q0KQE7"/>
<evidence type="ECO:0000256" key="16">
    <source>
        <dbReference type="SAM" id="SignalP"/>
    </source>
</evidence>
<accession>A0A3Q0KQE7</accession>
<protein>
    <recommendedName>
        <fullName evidence="3">Store-operated calcium entry-associated regulatory factor</fullName>
    </recommendedName>
    <alternativeName>
        <fullName evidence="13">Transmembrane protein 66</fullName>
    </alternativeName>
</protein>
<dbReference type="GO" id="GO:0006816">
    <property type="term" value="P:calcium ion transport"/>
    <property type="evidence" value="ECO:0007669"/>
    <property type="project" value="UniProtKB-KW"/>
</dbReference>
<dbReference type="GO" id="GO:2001256">
    <property type="term" value="P:regulation of store-operated calcium entry"/>
    <property type="evidence" value="ECO:0007669"/>
    <property type="project" value="InterPro"/>
</dbReference>
<evidence type="ECO:0000256" key="12">
    <source>
        <dbReference type="ARBA" id="ARBA00023136"/>
    </source>
</evidence>
<evidence type="ECO:0000313" key="18">
    <source>
        <dbReference type="WBParaSite" id="Smp_155510.1"/>
    </source>
</evidence>
<evidence type="ECO:0000256" key="3">
    <source>
        <dbReference type="ARBA" id="ARBA00016584"/>
    </source>
</evidence>
<dbReference type="Proteomes" id="UP000008854">
    <property type="component" value="Unassembled WGS sequence"/>
</dbReference>
<keyword evidence="7 16" id="KW-0732">Signal</keyword>
<reference evidence="18" key="2">
    <citation type="submission" date="2018-12" db="UniProtKB">
        <authorList>
            <consortium name="WormBaseParasite"/>
        </authorList>
    </citation>
    <scope>IDENTIFICATION</scope>
    <source>
        <strain evidence="18">Puerto Rican</strain>
    </source>
</reference>
<dbReference type="AlphaFoldDB" id="A0A3Q0KQE7"/>
<feature type="compositionally biased region" description="Polar residues" evidence="14">
    <location>
        <begin position="296"/>
        <end position="309"/>
    </location>
</feature>
<keyword evidence="8" id="KW-0256">Endoplasmic reticulum</keyword>
<dbReference type="WBParaSite" id="Smp_155510.1">
    <property type="protein sequence ID" value="Smp_155510.1"/>
    <property type="gene ID" value="Smp_155510"/>
</dbReference>
<name>A0A3Q0KQE7_SCHMA</name>
<proteinExistence type="inferred from homology"/>
<organism evidence="17 18">
    <name type="scientific">Schistosoma mansoni</name>
    <name type="common">Blood fluke</name>
    <dbReference type="NCBI Taxonomy" id="6183"/>
    <lineage>
        <taxon>Eukaryota</taxon>
        <taxon>Metazoa</taxon>
        <taxon>Spiralia</taxon>
        <taxon>Lophotrochozoa</taxon>
        <taxon>Platyhelminthes</taxon>
        <taxon>Trematoda</taxon>
        <taxon>Digenea</taxon>
        <taxon>Strigeidida</taxon>
        <taxon>Schistosomatoidea</taxon>
        <taxon>Schistosomatidae</taxon>
        <taxon>Schistosoma</taxon>
    </lineage>
</organism>
<dbReference type="GO" id="GO:0005789">
    <property type="term" value="C:endoplasmic reticulum membrane"/>
    <property type="evidence" value="ECO:0007669"/>
    <property type="project" value="UniProtKB-SubCell"/>
</dbReference>
<evidence type="ECO:0000256" key="7">
    <source>
        <dbReference type="ARBA" id="ARBA00022729"/>
    </source>
</evidence>
<comment type="similarity">
    <text evidence="2">Belongs to the SARAF family.</text>
</comment>
<comment type="subcellular location">
    <subcellularLocation>
        <location evidence="1">Endoplasmic reticulum membrane</location>
        <topology evidence="1">Single-pass type I membrane protein</topology>
    </subcellularLocation>
</comment>
<evidence type="ECO:0000256" key="11">
    <source>
        <dbReference type="ARBA" id="ARBA00023065"/>
    </source>
</evidence>
<dbReference type="PANTHER" id="PTHR15929:SF0">
    <property type="entry name" value="STORE-OPERATED CALCIUM ENTRY-ASSOCIATED REGULATORY FACTOR"/>
    <property type="match status" value="1"/>
</dbReference>
<feature type="region of interest" description="Disordered" evidence="14">
    <location>
        <begin position="292"/>
        <end position="335"/>
    </location>
</feature>
<keyword evidence="4" id="KW-0813">Transport</keyword>
<feature type="transmembrane region" description="Helical" evidence="15">
    <location>
        <begin position="149"/>
        <end position="168"/>
    </location>
</feature>
<sequence length="335" mass="38189">MLLALVFVSVCLCFSEARSRRVLLRDVDVITLYHDKFAQSRKEYRLPQLKCVGGSGFKHPQYYPKVVQCYNRGFDGRDVQWECKAELDKSVSFGAVNVNCEGYDYPEDEYIVYGSCALEYELNVRSSTREKRYHRTFEKIYTHAQNNSGYFIIIGLIVLAAILWYFCIRPTFPCDYIPPTGFDFSQSQQRPPPPTYDETIFNDHEDNSTRRRQAPSAPPEYGWTSNVMGPSQSRSRWNWNKSEDQSTSWLSNGLAAGAGFLGGYFMGSRSNTNPGSGYSRTTPVYTEEESFVRSGTGFSDSHYTSSNTHFTHDRRSRTPSPETHISSGFGGTSRR</sequence>
<feature type="region of interest" description="Disordered" evidence="14">
    <location>
        <begin position="183"/>
        <end position="238"/>
    </location>
</feature>
<evidence type="ECO:0000256" key="13">
    <source>
        <dbReference type="ARBA" id="ARBA00031116"/>
    </source>
</evidence>
<keyword evidence="9" id="KW-0106">Calcium</keyword>
<feature type="signal peptide" evidence="16">
    <location>
        <begin position="1"/>
        <end position="19"/>
    </location>
</feature>
<evidence type="ECO:0000313" key="17">
    <source>
        <dbReference type="Proteomes" id="UP000008854"/>
    </source>
</evidence>
<keyword evidence="12 15" id="KW-0472">Membrane</keyword>
<evidence type="ECO:0000256" key="10">
    <source>
        <dbReference type="ARBA" id="ARBA00022989"/>
    </source>
</evidence>
<keyword evidence="11" id="KW-0406">Ion transport</keyword>
<reference evidence="17" key="1">
    <citation type="journal article" date="2012" name="PLoS Negl. Trop. Dis.">
        <title>A systematically improved high quality genome and transcriptome of the human blood fluke Schistosoma mansoni.</title>
        <authorList>
            <person name="Protasio A.V."/>
            <person name="Tsai I.J."/>
            <person name="Babbage A."/>
            <person name="Nichol S."/>
            <person name="Hunt M."/>
            <person name="Aslett M.A."/>
            <person name="De Silva N."/>
            <person name="Velarde G.S."/>
            <person name="Anderson T.J."/>
            <person name="Clark R.C."/>
            <person name="Davidson C."/>
            <person name="Dillon G.P."/>
            <person name="Holroyd N.E."/>
            <person name="LoVerde P.T."/>
            <person name="Lloyd C."/>
            <person name="McQuillan J."/>
            <person name="Oliveira G."/>
            <person name="Otto T.D."/>
            <person name="Parker-Manuel S.J."/>
            <person name="Quail M.A."/>
            <person name="Wilson R.A."/>
            <person name="Zerlotini A."/>
            <person name="Dunne D.W."/>
            <person name="Berriman M."/>
        </authorList>
    </citation>
    <scope>NUCLEOTIDE SEQUENCE [LARGE SCALE GENOMIC DNA]</scope>
    <source>
        <strain evidence="17">Puerto Rican</strain>
    </source>
</reference>
<evidence type="ECO:0000256" key="1">
    <source>
        <dbReference type="ARBA" id="ARBA00004115"/>
    </source>
</evidence>
<dbReference type="STRING" id="6183.A0A3Q0KQE7"/>
<evidence type="ECO:0000256" key="4">
    <source>
        <dbReference type="ARBA" id="ARBA00022448"/>
    </source>
</evidence>
<keyword evidence="5" id="KW-0109">Calcium transport</keyword>
<evidence type="ECO:0000256" key="9">
    <source>
        <dbReference type="ARBA" id="ARBA00022837"/>
    </source>
</evidence>
<dbReference type="PANTHER" id="PTHR15929">
    <property type="entry name" value="STORE-OPERATED CALCIUM ENTRY-ASSOCIATED REGULATORY FACTOR"/>
    <property type="match status" value="1"/>
</dbReference>
<evidence type="ECO:0000256" key="2">
    <source>
        <dbReference type="ARBA" id="ARBA00006833"/>
    </source>
</evidence>
<feature type="compositionally biased region" description="Polar residues" evidence="14">
    <location>
        <begin position="223"/>
        <end position="238"/>
    </location>
</feature>
<evidence type="ECO:0000256" key="15">
    <source>
        <dbReference type="SAM" id="Phobius"/>
    </source>
</evidence>
<feature type="chain" id="PRO_5018027496" description="Store-operated calcium entry-associated regulatory factor" evidence="16">
    <location>
        <begin position="20"/>
        <end position="335"/>
    </location>
</feature>
<keyword evidence="10 15" id="KW-1133">Transmembrane helix</keyword>
<keyword evidence="17" id="KW-1185">Reference proteome</keyword>
<keyword evidence="6 15" id="KW-0812">Transmembrane</keyword>
<evidence type="ECO:0000256" key="14">
    <source>
        <dbReference type="SAM" id="MobiDB-lite"/>
    </source>
</evidence>
<evidence type="ECO:0000256" key="8">
    <source>
        <dbReference type="ARBA" id="ARBA00022824"/>
    </source>
</evidence>
<evidence type="ECO:0000256" key="5">
    <source>
        <dbReference type="ARBA" id="ARBA00022568"/>
    </source>
</evidence>
<dbReference type="Pfam" id="PF06682">
    <property type="entry name" value="SARAF"/>
    <property type="match status" value="1"/>
</dbReference>
<evidence type="ECO:0000256" key="6">
    <source>
        <dbReference type="ARBA" id="ARBA00022692"/>
    </source>
</evidence>